<name>A0A9K3PWH1_9STRA</name>
<keyword evidence="3" id="KW-1185">Reference proteome</keyword>
<gene>
    <name evidence="2" type="ORF">IV203_025899</name>
</gene>
<feature type="compositionally biased region" description="Basic and acidic residues" evidence="1">
    <location>
        <begin position="193"/>
        <end position="204"/>
    </location>
</feature>
<dbReference type="Proteomes" id="UP000693970">
    <property type="component" value="Unassembled WGS sequence"/>
</dbReference>
<dbReference type="AlphaFoldDB" id="A0A9K3PWH1"/>
<evidence type="ECO:0000313" key="3">
    <source>
        <dbReference type="Proteomes" id="UP000693970"/>
    </source>
</evidence>
<feature type="compositionally biased region" description="Polar residues" evidence="1">
    <location>
        <begin position="108"/>
        <end position="146"/>
    </location>
</feature>
<proteinExistence type="predicted"/>
<feature type="region of interest" description="Disordered" evidence="1">
    <location>
        <begin position="77"/>
        <end position="209"/>
    </location>
</feature>
<organism evidence="2 3">
    <name type="scientific">Nitzschia inconspicua</name>
    <dbReference type="NCBI Taxonomy" id="303405"/>
    <lineage>
        <taxon>Eukaryota</taxon>
        <taxon>Sar</taxon>
        <taxon>Stramenopiles</taxon>
        <taxon>Ochrophyta</taxon>
        <taxon>Bacillariophyta</taxon>
        <taxon>Bacillariophyceae</taxon>
        <taxon>Bacillariophycidae</taxon>
        <taxon>Bacillariales</taxon>
        <taxon>Bacillariaceae</taxon>
        <taxon>Nitzschia</taxon>
    </lineage>
</organism>
<feature type="compositionally biased region" description="Acidic residues" evidence="1">
    <location>
        <begin position="182"/>
        <end position="192"/>
    </location>
</feature>
<comment type="caution">
    <text evidence="2">The sequence shown here is derived from an EMBL/GenBank/DDBJ whole genome shotgun (WGS) entry which is preliminary data.</text>
</comment>
<dbReference type="EMBL" id="JAGRRH010000012">
    <property type="protein sequence ID" value="KAG7362233.1"/>
    <property type="molecule type" value="Genomic_DNA"/>
</dbReference>
<accession>A0A9K3PWH1</accession>
<protein>
    <submittedName>
        <fullName evidence="2">Uncharacterized protein</fullName>
    </submittedName>
</protein>
<reference evidence="2" key="1">
    <citation type="journal article" date="2021" name="Sci. Rep.">
        <title>Diploid genomic architecture of Nitzschia inconspicua, an elite biomass production diatom.</title>
        <authorList>
            <person name="Oliver A."/>
            <person name="Podell S."/>
            <person name="Pinowska A."/>
            <person name="Traller J.C."/>
            <person name="Smith S.R."/>
            <person name="McClure R."/>
            <person name="Beliaev A."/>
            <person name="Bohutskyi P."/>
            <person name="Hill E.A."/>
            <person name="Rabines A."/>
            <person name="Zheng H."/>
            <person name="Allen L.Z."/>
            <person name="Kuo A."/>
            <person name="Grigoriev I.V."/>
            <person name="Allen A.E."/>
            <person name="Hazlebeck D."/>
            <person name="Allen E.E."/>
        </authorList>
    </citation>
    <scope>NUCLEOTIDE SEQUENCE</scope>
    <source>
        <strain evidence="2">Hildebrandi</strain>
    </source>
</reference>
<reference evidence="2" key="2">
    <citation type="submission" date="2021-04" db="EMBL/GenBank/DDBJ databases">
        <authorList>
            <person name="Podell S."/>
        </authorList>
    </citation>
    <scope>NUCLEOTIDE SEQUENCE</scope>
    <source>
        <strain evidence="2">Hildebrandi</strain>
    </source>
</reference>
<evidence type="ECO:0000256" key="1">
    <source>
        <dbReference type="SAM" id="MobiDB-lite"/>
    </source>
</evidence>
<feature type="compositionally biased region" description="Low complexity" evidence="1">
    <location>
        <begin position="88"/>
        <end position="103"/>
    </location>
</feature>
<sequence length="239" mass="26231">MSETTSGSPKKTKARRIKARGEFVWVNDGAQYPAQLVIPMKELEIDKLGSDDEVEVRYTSSGLYDWVEHGRIEYPKEEELASSIVTTRSPASRPSSKRLSSSARKNKTAAQSPVNTKGIETTNKPPMTQDSTSNNSNIAIATTGSTILPEKMTTQTPRKRPTPSTSTPKPEDHNESALPSDLPDDDKEDEQEPPAKRPKTDHVPRPNTSFLDMFTEPLVSAGKMIVSGLFGAPFSTNDK</sequence>
<evidence type="ECO:0000313" key="2">
    <source>
        <dbReference type="EMBL" id="KAG7362233.1"/>
    </source>
</evidence>